<dbReference type="InterPro" id="IPR036388">
    <property type="entry name" value="WH-like_DNA-bd_sf"/>
</dbReference>
<gene>
    <name evidence="8" type="ORF">ABID37_004330</name>
</gene>
<dbReference type="EMBL" id="JBEPML010000020">
    <property type="protein sequence ID" value="MET3794090.1"/>
    <property type="molecule type" value="Genomic_DNA"/>
</dbReference>
<name>A0ABV2N5K4_9HYPH</name>
<evidence type="ECO:0000259" key="6">
    <source>
        <dbReference type="Pfam" id="PF04542"/>
    </source>
</evidence>
<dbReference type="PANTHER" id="PTHR43133">
    <property type="entry name" value="RNA POLYMERASE ECF-TYPE SIGMA FACTO"/>
    <property type="match status" value="1"/>
</dbReference>
<evidence type="ECO:0000256" key="5">
    <source>
        <dbReference type="ARBA" id="ARBA00023163"/>
    </source>
</evidence>
<evidence type="ECO:0000256" key="4">
    <source>
        <dbReference type="ARBA" id="ARBA00023125"/>
    </source>
</evidence>
<comment type="similarity">
    <text evidence="1">Belongs to the sigma-70 factor family. ECF subfamily.</text>
</comment>
<dbReference type="InterPro" id="IPR013249">
    <property type="entry name" value="RNA_pol_sigma70_r4_t2"/>
</dbReference>
<dbReference type="Gene3D" id="1.10.1740.10">
    <property type="match status" value="1"/>
</dbReference>
<dbReference type="Gene3D" id="1.10.10.10">
    <property type="entry name" value="Winged helix-like DNA-binding domain superfamily/Winged helix DNA-binding domain"/>
    <property type="match status" value="1"/>
</dbReference>
<dbReference type="NCBIfam" id="TIGR02937">
    <property type="entry name" value="sigma70-ECF"/>
    <property type="match status" value="1"/>
</dbReference>
<keyword evidence="4" id="KW-0238">DNA-binding</keyword>
<evidence type="ECO:0000259" key="7">
    <source>
        <dbReference type="Pfam" id="PF08281"/>
    </source>
</evidence>
<organism evidence="8 9">
    <name type="scientific">Aquamicrobium terrae</name>
    <dbReference type="NCBI Taxonomy" id="1324945"/>
    <lineage>
        <taxon>Bacteria</taxon>
        <taxon>Pseudomonadati</taxon>
        <taxon>Pseudomonadota</taxon>
        <taxon>Alphaproteobacteria</taxon>
        <taxon>Hyphomicrobiales</taxon>
        <taxon>Phyllobacteriaceae</taxon>
        <taxon>Aquamicrobium</taxon>
    </lineage>
</organism>
<keyword evidence="3" id="KW-0731">Sigma factor</keyword>
<sequence length="167" mass="18251">MRSEFANDLVRLVPRLRRFALGLCGNSADADDLVQAGCERALANADAFAEGSRLDSWMYRIVQNLWLDSRRRLKVRGTPVDPADAGLDDSGIGAREAEGRMLLSQVFGEMDRLPEGQRVVLTLVAVEGLSYRKVAEVLDIPIGTVTSRLVRAREALSATLAPKGGRQ</sequence>
<reference evidence="8 9" key="1">
    <citation type="submission" date="2024-06" db="EMBL/GenBank/DDBJ databases">
        <title>Genomic Encyclopedia of Type Strains, Phase IV (KMG-IV): sequencing the most valuable type-strain genomes for metagenomic binning, comparative biology and taxonomic classification.</title>
        <authorList>
            <person name="Goeker M."/>
        </authorList>
    </citation>
    <scope>NUCLEOTIDE SEQUENCE [LARGE SCALE GENOMIC DNA]</scope>
    <source>
        <strain evidence="8 9">DSM 27865</strain>
    </source>
</reference>
<dbReference type="Pfam" id="PF08281">
    <property type="entry name" value="Sigma70_r4_2"/>
    <property type="match status" value="1"/>
</dbReference>
<dbReference type="CDD" id="cd06171">
    <property type="entry name" value="Sigma70_r4"/>
    <property type="match status" value="1"/>
</dbReference>
<accession>A0ABV2N5K4</accession>
<keyword evidence="9" id="KW-1185">Reference proteome</keyword>
<feature type="domain" description="RNA polymerase sigma-70 region 2" evidence="6">
    <location>
        <begin position="11"/>
        <end position="74"/>
    </location>
</feature>
<dbReference type="InterPro" id="IPR039425">
    <property type="entry name" value="RNA_pol_sigma-70-like"/>
</dbReference>
<dbReference type="Proteomes" id="UP001549076">
    <property type="component" value="Unassembled WGS sequence"/>
</dbReference>
<dbReference type="InterPro" id="IPR013324">
    <property type="entry name" value="RNA_pol_sigma_r3/r4-like"/>
</dbReference>
<keyword evidence="5" id="KW-0804">Transcription</keyword>
<dbReference type="InterPro" id="IPR007627">
    <property type="entry name" value="RNA_pol_sigma70_r2"/>
</dbReference>
<dbReference type="RefSeq" id="WP_354198523.1">
    <property type="nucleotide sequence ID" value="NZ_JBEPML010000020.1"/>
</dbReference>
<dbReference type="Pfam" id="PF04542">
    <property type="entry name" value="Sigma70_r2"/>
    <property type="match status" value="1"/>
</dbReference>
<dbReference type="InterPro" id="IPR014284">
    <property type="entry name" value="RNA_pol_sigma-70_dom"/>
</dbReference>
<comment type="caution">
    <text evidence="8">The sequence shown here is derived from an EMBL/GenBank/DDBJ whole genome shotgun (WGS) entry which is preliminary data.</text>
</comment>
<protein>
    <submittedName>
        <fullName evidence="8">RNA polymerase sigma-70 factor (ECF subfamily)</fullName>
    </submittedName>
</protein>
<proteinExistence type="inferred from homology"/>
<evidence type="ECO:0000313" key="8">
    <source>
        <dbReference type="EMBL" id="MET3794090.1"/>
    </source>
</evidence>
<keyword evidence="2" id="KW-0805">Transcription regulation</keyword>
<dbReference type="PANTHER" id="PTHR43133:SF8">
    <property type="entry name" value="RNA POLYMERASE SIGMA FACTOR HI_1459-RELATED"/>
    <property type="match status" value="1"/>
</dbReference>
<dbReference type="InterPro" id="IPR013325">
    <property type="entry name" value="RNA_pol_sigma_r2"/>
</dbReference>
<dbReference type="SUPFAM" id="SSF88946">
    <property type="entry name" value="Sigma2 domain of RNA polymerase sigma factors"/>
    <property type="match status" value="1"/>
</dbReference>
<evidence type="ECO:0000256" key="1">
    <source>
        <dbReference type="ARBA" id="ARBA00010641"/>
    </source>
</evidence>
<evidence type="ECO:0000256" key="3">
    <source>
        <dbReference type="ARBA" id="ARBA00023082"/>
    </source>
</evidence>
<dbReference type="SUPFAM" id="SSF88659">
    <property type="entry name" value="Sigma3 and sigma4 domains of RNA polymerase sigma factors"/>
    <property type="match status" value="1"/>
</dbReference>
<evidence type="ECO:0000256" key="2">
    <source>
        <dbReference type="ARBA" id="ARBA00023015"/>
    </source>
</evidence>
<evidence type="ECO:0000313" key="9">
    <source>
        <dbReference type="Proteomes" id="UP001549076"/>
    </source>
</evidence>
<feature type="domain" description="RNA polymerase sigma factor 70 region 4 type 2" evidence="7">
    <location>
        <begin position="110"/>
        <end position="156"/>
    </location>
</feature>